<dbReference type="RefSeq" id="WP_126694155.1">
    <property type="nucleotide sequence ID" value="NZ_RXOF01000009.1"/>
</dbReference>
<comment type="caution">
    <text evidence="1">The sequence shown here is derived from an EMBL/GenBank/DDBJ whole genome shotgun (WGS) entry which is preliminary data.</text>
</comment>
<proteinExistence type="predicted"/>
<dbReference type="Proteomes" id="UP000282184">
    <property type="component" value="Unassembled WGS sequence"/>
</dbReference>
<protein>
    <recommendedName>
        <fullName evidence="3">T9SS type A sorting domain-containing protein</fullName>
    </recommendedName>
</protein>
<sequence>MKQTLLSPNSTPAERPISVTRRQASLAMWLLLLSALTLLLVQRAQAQAPVVLRVGAGGSYATLTLALNAVPATLNAPYELHLTSGSTFEEDVLITRLASAANPLTIRPEAGATGIVIRGTVTFGGGARYVTLSGHNGNASRQLTVQQASTAQPAVALTDDAHHITVRDARLLGNNASLSGGVVELDGGALTGNDDNTLMGNFIGNASGGQLPANLVYAAPGNGAAANDRVAVAGNELVNYAQCGVKVSSGNGDGWLIRDNSFYYALGTAPTTAQTAISFLPGAASDNNSVSGNYIGGTAPLAGGATWVNAGAQDFKGIEVSCGTASGSAANVVENNVVRNISLSQPSNQAFQALLMTSGRSELTANSITGVTNNGTDGVNALVSQAQTVLSSFTVAPGQVMSIQSGQTVVTGNLTIQGTLNHTGGDIVVNGDFTNTGAFAQTLGNLEVKGNMNNTGVFSCTTGGVLLTGTGPQLVSGGLYYNLEVRGAGVKTLADDLILANNLVMNGGILDTGPLNKIRLNADALLTETAASYVLGRVEARRTPRAGTPEIFGNVGLTLTPAAGSLLPGPTTVIRTTGTAATINGTPAIKRYFDITAPVTSGLNVDMRLDYLAGELNGLAAADLRFFKSADNGSTWQPRGVSSAGSGFAVLTGVDGFSRWTLGELNAPLPVGLTAFRAQRQQQTAVLTWTTAQEQNNHGFAVEVSADGRSFRPLAFVSSAAGQSTAARNYRYVDAESGKQGLRYYRLRQVDLDGKETYYGPRTVSFDSRPSLAAFPTAFDQSFEVELVAPGTGNAVLTLTDALGRVVWTQQQEVMAGPARLRVAPQCPAGNYLLTASVDGQRYQQRVVRK</sequence>
<keyword evidence="2" id="KW-1185">Reference proteome</keyword>
<dbReference type="EMBL" id="RXOF01000009">
    <property type="protein sequence ID" value="RTQ48449.1"/>
    <property type="molecule type" value="Genomic_DNA"/>
</dbReference>
<evidence type="ECO:0000313" key="1">
    <source>
        <dbReference type="EMBL" id="RTQ48449.1"/>
    </source>
</evidence>
<dbReference type="InterPro" id="IPR011050">
    <property type="entry name" value="Pectin_lyase_fold/virulence"/>
</dbReference>
<evidence type="ECO:0008006" key="3">
    <source>
        <dbReference type="Google" id="ProtNLM"/>
    </source>
</evidence>
<accession>A0A431U0M0</accession>
<organism evidence="1 2">
    <name type="scientific">Hymenobacter gummosus</name>
    <dbReference type="NCBI Taxonomy" id="1776032"/>
    <lineage>
        <taxon>Bacteria</taxon>
        <taxon>Pseudomonadati</taxon>
        <taxon>Bacteroidota</taxon>
        <taxon>Cytophagia</taxon>
        <taxon>Cytophagales</taxon>
        <taxon>Hymenobacteraceae</taxon>
        <taxon>Hymenobacter</taxon>
    </lineage>
</organism>
<reference evidence="1 2" key="1">
    <citation type="submission" date="2018-12" db="EMBL/GenBank/DDBJ databases">
        <title>Hymenobacter gummosus sp. nov., isolated from a spring.</title>
        <authorList>
            <person name="Nie L."/>
        </authorList>
    </citation>
    <scope>NUCLEOTIDE SEQUENCE [LARGE SCALE GENOMIC DNA]</scope>
    <source>
        <strain evidence="1 2">KCTC 52166</strain>
    </source>
</reference>
<gene>
    <name evidence="1" type="ORF">EJV47_15870</name>
</gene>
<dbReference type="SUPFAM" id="SSF51126">
    <property type="entry name" value="Pectin lyase-like"/>
    <property type="match status" value="1"/>
</dbReference>
<name>A0A431U0M0_9BACT</name>
<dbReference type="OrthoDB" id="663485at2"/>
<evidence type="ECO:0000313" key="2">
    <source>
        <dbReference type="Proteomes" id="UP000282184"/>
    </source>
</evidence>
<dbReference type="AlphaFoldDB" id="A0A431U0M0"/>